<feature type="transmembrane region" description="Helical" evidence="1">
    <location>
        <begin position="12"/>
        <end position="39"/>
    </location>
</feature>
<dbReference type="AlphaFoldDB" id="A0A177ZHZ7"/>
<feature type="domain" description="DUF1980" evidence="3">
    <location>
        <begin position="191"/>
        <end position="321"/>
    </location>
</feature>
<evidence type="ECO:0000259" key="2">
    <source>
        <dbReference type="Pfam" id="PF09323"/>
    </source>
</evidence>
<dbReference type="InterPro" id="IPR048493">
    <property type="entry name" value="DUF1980_N"/>
</dbReference>
<accession>A0A177ZHZ7</accession>
<dbReference type="InterPro" id="IPR015402">
    <property type="entry name" value="DUF1980"/>
</dbReference>
<keyword evidence="1" id="KW-0812">Transmembrane</keyword>
<sequence length="328" mass="36982">MQNRGDFSYHILFQGIILIGFFLLIFKLIVTGNIHYFIAPKMVPFAYFSVAVLFILGVIQIWRATSGKIEDVYCSCGFIHNQGGSFLRSLFVYTLFIFPVLTGLLFPNTVLDSSVAANRGIKYGSGLYTKPPEVQENMDTSLAEEYLQDPEKYMENLDKKVEEQGVDQNLGSSAGQESGLENNDVVIMTPEEMDQLAGELANSEKINVDEKRYLAIMDRLHSDPQSFIGKELEINGFVYREPDLEEDQFVVARFAVSCCVADASVYGMMAATPEASTLEVDQWVKATGVLETTQLDGWELPFLRITKIEKIEQPENPYVYEIYTQLSE</sequence>
<dbReference type="Pfam" id="PF21537">
    <property type="entry name" value="DUF1980_C"/>
    <property type="match status" value="1"/>
</dbReference>
<dbReference type="PATRIC" id="fig|217031.6.peg.4537"/>
<evidence type="ECO:0000259" key="3">
    <source>
        <dbReference type="Pfam" id="PF21537"/>
    </source>
</evidence>
<dbReference type="NCBIfam" id="TIGR03943">
    <property type="entry name" value="TIGR03943 family putative permease subunit"/>
    <property type="match status" value="1"/>
</dbReference>
<dbReference type="EMBL" id="LDJR01000060">
    <property type="protein sequence ID" value="OAK67576.1"/>
    <property type="molecule type" value="Genomic_DNA"/>
</dbReference>
<evidence type="ECO:0000313" key="4">
    <source>
        <dbReference type="EMBL" id="OAK67576.1"/>
    </source>
</evidence>
<dbReference type="PANTHER" id="PTHR40047">
    <property type="entry name" value="UPF0703 PROTEIN YCGQ"/>
    <property type="match status" value="1"/>
</dbReference>
<keyword evidence="5" id="KW-1185">Reference proteome</keyword>
<feature type="transmembrane region" description="Helical" evidence="1">
    <location>
        <begin position="86"/>
        <end position="106"/>
    </location>
</feature>
<gene>
    <name evidence="4" type="ORF">ABB05_20875</name>
</gene>
<dbReference type="OrthoDB" id="9770408at2"/>
<name>A0A177ZHZ7_9BACI</name>
<feature type="transmembrane region" description="Helical" evidence="1">
    <location>
        <begin position="45"/>
        <end position="65"/>
    </location>
</feature>
<dbReference type="InterPro" id="IPR048447">
    <property type="entry name" value="DUF1980_C"/>
</dbReference>
<evidence type="ECO:0000313" key="5">
    <source>
        <dbReference type="Proteomes" id="UP000077881"/>
    </source>
</evidence>
<feature type="domain" description="DUF1980" evidence="2">
    <location>
        <begin position="13"/>
        <end position="121"/>
    </location>
</feature>
<dbReference type="PANTHER" id="PTHR40047:SF1">
    <property type="entry name" value="UPF0703 PROTEIN YCGQ"/>
    <property type="match status" value="1"/>
</dbReference>
<dbReference type="InterPro" id="IPR052955">
    <property type="entry name" value="UPF0703_membrane_permease"/>
</dbReference>
<evidence type="ECO:0000256" key="1">
    <source>
        <dbReference type="SAM" id="Phobius"/>
    </source>
</evidence>
<dbReference type="STRING" id="217031.ABB05_20875"/>
<reference evidence="4 5" key="1">
    <citation type="submission" date="2015-05" db="EMBL/GenBank/DDBJ databases">
        <title>Comparison of genome.</title>
        <authorList>
            <person name="Zheng Z."/>
            <person name="Sun M."/>
        </authorList>
    </citation>
    <scope>NUCLEOTIDE SEQUENCE [LARGE SCALE GENOMIC DNA]</scope>
    <source>
        <strain evidence="4 5">G25-74</strain>
    </source>
</reference>
<keyword evidence="1" id="KW-1133">Transmembrane helix</keyword>
<keyword evidence="1" id="KW-0472">Membrane</keyword>
<organism evidence="4 5">
    <name type="scientific">Lederbergia galactosidilytica</name>
    <dbReference type="NCBI Taxonomy" id="217031"/>
    <lineage>
        <taxon>Bacteria</taxon>
        <taxon>Bacillati</taxon>
        <taxon>Bacillota</taxon>
        <taxon>Bacilli</taxon>
        <taxon>Bacillales</taxon>
        <taxon>Bacillaceae</taxon>
        <taxon>Lederbergia</taxon>
    </lineage>
</organism>
<dbReference type="Proteomes" id="UP000077881">
    <property type="component" value="Unassembled WGS sequence"/>
</dbReference>
<proteinExistence type="predicted"/>
<evidence type="ECO:0008006" key="6">
    <source>
        <dbReference type="Google" id="ProtNLM"/>
    </source>
</evidence>
<dbReference type="Pfam" id="PF09323">
    <property type="entry name" value="DUF1980"/>
    <property type="match status" value="1"/>
</dbReference>
<dbReference type="RefSeq" id="WP_057982571.1">
    <property type="nucleotide sequence ID" value="NZ_LDJR01000060.1"/>
</dbReference>
<protein>
    <recommendedName>
        <fullName evidence="6">TIGR03943 family protein</fullName>
    </recommendedName>
</protein>
<comment type="caution">
    <text evidence="4">The sequence shown here is derived from an EMBL/GenBank/DDBJ whole genome shotgun (WGS) entry which is preliminary data.</text>
</comment>